<feature type="transmembrane region" description="Helical" evidence="7">
    <location>
        <begin position="21"/>
        <end position="40"/>
    </location>
</feature>
<feature type="transmembrane region" description="Helical" evidence="7">
    <location>
        <begin position="218"/>
        <end position="242"/>
    </location>
</feature>
<dbReference type="Proteomes" id="UP000298264">
    <property type="component" value="Unassembled WGS sequence"/>
</dbReference>
<feature type="transmembrane region" description="Helical" evidence="7">
    <location>
        <begin position="192"/>
        <end position="211"/>
    </location>
</feature>
<protein>
    <recommendedName>
        <fullName evidence="8">HTTM-like domain-containing protein</fullName>
    </recommendedName>
</protein>
<dbReference type="InterPro" id="IPR007782">
    <property type="entry name" value="VKG_COase"/>
</dbReference>
<feature type="transmembrane region" description="Helical" evidence="7">
    <location>
        <begin position="60"/>
        <end position="80"/>
    </location>
</feature>
<dbReference type="SMART" id="SM00752">
    <property type="entry name" value="HTTM"/>
    <property type="match status" value="1"/>
</dbReference>
<evidence type="ECO:0000256" key="7">
    <source>
        <dbReference type="SAM" id="Phobius"/>
    </source>
</evidence>
<sequence length="433" mass="51473">MTVISCILKEVPSHILIHFRIIYGTLGFVLVSRYLFNGWIEKYFLQPKVFFPHLVALNPLPYPWPYLHVFILLFLSLLICFGIKTRWALFFFLPLFFAFHFFDRTIFLNHYYLFLLFGFLLLLSPLHERNKKISFIWILIFRIQILIPYFFGGIAKLNPEWLQEGQPLHIWLSRSEDIRFIGELLVLRETGILVSWLACIFDLTIPFFLSLPYTRNITYLFALVFHLLTGLFFPLGMFPWMMPLLGLVLFSPETHEKVGNLFDNKLALCLSQKIVPVKSRLFQKIAILLCGILFLFEMFLANRHWFYPGNLFWTEEGFRFSWNIMVVEKAGYAEFWIQTDKNKIPVRPGDHLTDFQIRMMSYQPDMIEQFARYLKTDYIKKHPEMKDIQIYANIFVSVNGKTPKRLVNRNYDLAESITPMFQIPNFVLKNNYP</sequence>
<dbReference type="AlphaFoldDB" id="A0A4R9LQ48"/>
<proteinExistence type="predicted"/>
<dbReference type="InterPro" id="IPR053934">
    <property type="entry name" value="HTTM_dom"/>
</dbReference>
<keyword evidence="2 7" id="KW-0812">Transmembrane</keyword>
<organism evidence="9 10">
    <name type="scientific">Leptospira ilyithenensis</name>
    <dbReference type="NCBI Taxonomy" id="2484901"/>
    <lineage>
        <taxon>Bacteria</taxon>
        <taxon>Pseudomonadati</taxon>
        <taxon>Spirochaetota</taxon>
        <taxon>Spirochaetia</taxon>
        <taxon>Leptospirales</taxon>
        <taxon>Leptospiraceae</taxon>
        <taxon>Leptospira</taxon>
    </lineage>
</organism>
<evidence type="ECO:0000256" key="2">
    <source>
        <dbReference type="ARBA" id="ARBA00022692"/>
    </source>
</evidence>
<comment type="subcellular location">
    <subcellularLocation>
        <location evidence="1">Endomembrane system</location>
        <topology evidence="1">Multi-pass membrane protein</topology>
    </subcellularLocation>
</comment>
<dbReference type="GO" id="GO:0012505">
    <property type="term" value="C:endomembrane system"/>
    <property type="evidence" value="ECO:0007669"/>
    <property type="project" value="UniProtKB-SubCell"/>
</dbReference>
<dbReference type="GO" id="GO:0019842">
    <property type="term" value="F:vitamin binding"/>
    <property type="evidence" value="ECO:0007669"/>
    <property type="project" value="TreeGrafter"/>
</dbReference>
<dbReference type="PANTHER" id="PTHR12639:SF7">
    <property type="entry name" value="HTTM DOMAIN-CONTAINING PROTEIN"/>
    <property type="match status" value="1"/>
</dbReference>
<feature type="transmembrane region" description="Helical" evidence="7">
    <location>
        <begin position="281"/>
        <end position="301"/>
    </location>
</feature>
<evidence type="ECO:0000256" key="4">
    <source>
        <dbReference type="ARBA" id="ARBA00023136"/>
    </source>
</evidence>
<feature type="domain" description="HTTM-like" evidence="8">
    <location>
        <begin position="8"/>
        <end position="255"/>
    </location>
</feature>
<accession>A0A4R9LQ48</accession>
<evidence type="ECO:0000256" key="1">
    <source>
        <dbReference type="ARBA" id="ARBA00004127"/>
    </source>
</evidence>
<evidence type="ECO:0000313" key="10">
    <source>
        <dbReference type="Proteomes" id="UP000298264"/>
    </source>
</evidence>
<name>A0A4R9LQ48_9LEPT</name>
<comment type="caution">
    <text evidence="9">The sequence shown here is derived from an EMBL/GenBank/DDBJ whole genome shotgun (WGS) entry which is preliminary data.</text>
</comment>
<dbReference type="Pfam" id="PF05090">
    <property type="entry name" value="HTTM"/>
    <property type="match status" value="1"/>
</dbReference>
<evidence type="ECO:0000256" key="3">
    <source>
        <dbReference type="ARBA" id="ARBA00022989"/>
    </source>
</evidence>
<dbReference type="OrthoDB" id="341137at2"/>
<keyword evidence="5" id="KW-1015">Disulfide bond</keyword>
<evidence type="ECO:0000256" key="6">
    <source>
        <dbReference type="ARBA" id="ARBA00023239"/>
    </source>
</evidence>
<feature type="transmembrane region" description="Helical" evidence="7">
    <location>
        <begin position="87"/>
        <end position="102"/>
    </location>
</feature>
<keyword evidence="3 7" id="KW-1133">Transmembrane helix</keyword>
<keyword evidence="6" id="KW-0456">Lyase</keyword>
<gene>
    <name evidence="9" type="ORF">EHS11_11135</name>
</gene>
<evidence type="ECO:0000256" key="5">
    <source>
        <dbReference type="ARBA" id="ARBA00023157"/>
    </source>
</evidence>
<evidence type="ECO:0000313" key="9">
    <source>
        <dbReference type="EMBL" id="TGN10106.1"/>
    </source>
</evidence>
<feature type="transmembrane region" description="Helical" evidence="7">
    <location>
        <begin position="108"/>
        <end position="126"/>
    </location>
</feature>
<feature type="transmembrane region" description="Helical" evidence="7">
    <location>
        <begin position="133"/>
        <end position="151"/>
    </location>
</feature>
<keyword evidence="4 7" id="KW-0472">Membrane</keyword>
<dbReference type="RefSeq" id="WP_135764485.1">
    <property type="nucleotide sequence ID" value="NZ_RQHV01000049.1"/>
</dbReference>
<evidence type="ECO:0000259" key="8">
    <source>
        <dbReference type="SMART" id="SM00752"/>
    </source>
</evidence>
<reference evidence="9" key="1">
    <citation type="journal article" date="2019" name="PLoS Negl. Trop. Dis.">
        <title>Revisiting the worldwide diversity of Leptospira species in the environment.</title>
        <authorList>
            <person name="Vincent A.T."/>
            <person name="Schiettekatte O."/>
            <person name="Bourhy P."/>
            <person name="Veyrier F.J."/>
            <person name="Picardeau M."/>
        </authorList>
    </citation>
    <scope>NUCLEOTIDE SEQUENCE [LARGE SCALE GENOMIC DNA]</scope>
    <source>
        <strain evidence="9">201400974</strain>
    </source>
</reference>
<dbReference type="EMBL" id="RQHV01000049">
    <property type="protein sequence ID" value="TGN10106.1"/>
    <property type="molecule type" value="Genomic_DNA"/>
</dbReference>
<keyword evidence="10" id="KW-1185">Reference proteome</keyword>
<dbReference type="GO" id="GO:0008488">
    <property type="term" value="F:gamma-glutamyl carboxylase activity"/>
    <property type="evidence" value="ECO:0007669"/>
    <property type="project" value="InterPro"/>
</dbReference>
<dbReference type="InterPro" id="IPR053935">
    <property type="entry name" value="VKGC_lumenal_dom"/>
</dbReference>
<dbReference type="InterPro" id="IPR011020">
    <property type="entry name" value="HTTM-like"/>
</dbReference>
<dbReference type="Pfam" id="PF22777">
    <property type="entry name" value="VKGC_lumenal_dom"/>
    <property type="match status" value="1"/>
</dbReference>
<dbReference type="PANTHER" id="PTHR12639">
    <property type="entry name" value="VITAMIN K-DEPENDENT GAMMA-CARBOXYLASE"/>
    <property type="match status" value="1"/>
</dbReference>